<protein>
    <submittedName>
        <fullName evidence="1">Uncharacterized protein</fullName>
    </submittedName>
</protein>
<reference evidence="1 2" key="1">
    <citation type="submission" date="2024-09" db="EMBL/GenBank/DDBJ databases">
        <title>Itraconazole resistance in Madurella fahalii resulting from another homologue of gene encoding cytochrome P450 14-alpha sterol demethylase (CYP51).</title>
        <authorList>
            <person name="Yoshioka I."/>
            <person name="Fahal A.H."/>
            <person name="Kaneko S."/>
            <person name="Yaguchi T."/>
        </authorList>
    </citation>
    <scope>NUCLEOTIDE SEQUENCE [LARGE SCALE GENOMIC DNA]</scope>
    <source>
        <strain evidence="1 2">IFM 68171</strain>
    </source>
</reference>
<name>A0ABQ0GGE8_9PEZI</name>
<accession>A0ABQ0GGE8</accession>
<dbReference type="EMBL" id="BAAFSV010000004">
    <property type="protein sequence ID" value="GAB1316828.1"/>
    <property type="molecule type" value="Genomic_DNA"/>
</dbReference>
<dbReference type="RefSeq" id="XP_070918559.1">
    <property type="nucleotide sequence ID" value="XM_071062458.1"/>
</dbReference>
<evidence type="ECO:0000313" key="2">
    <source>
        <dbReference type="Proteomes" id="UP001628179"/>
    </source>
</evidence>
<proteinExistence type="predicted"/>
<comment type="caution">
    <text evidence="1">The sequence shown here is derived from an EMBL/GenBank/DDBJ whole genome shotgun (WGS) entry which is preliminary data.</text>
</comment>
<organism evidence="1 2">
    <name type="scientific">Madurella fahalii</name>
    <dbReference type="NCBI Taxonomy" id="1157608"/>
    <lineage>
        <taxon>Eukaryota</taxon>
        <taxon>Fungi</taxon>
        <taxon>Dikarya</taxon>
        <taxon>Ascomycota</taxon>
        <taxon>Pezizomycotina</taxon>
        <taxon>Sordariomycetes</taxon>
        <taxon>Sordariomycetidae</taxon>
        <taxon>Sordariales</taxon>
        <taxon>Sordariales incertae sedis</taxon>
        <taxon>Madurella</taxon>
    </lineage>
</organism>
<evidence type="ECO:0000313" key="1">
    <source>
        <dbReference type="EMBL" id="GAB1316828.1"/>
    </source>
</evidence>
<dbReference type="PANTHER" id="PTHR35152">
    <property type="entry name" value="DOMAIN SIGNALLING PROTEIN, PUTATIVE (AFU_ORTHOLOGUE AFUA_5G11310)-RELATED"/>
    <property type="match status" value="1"/>
</dbReference>
<gene>
    <name evidence="1" type="ORF">MFIFM68171_07038</name>
</gene>
<dbReference type="GeneID" id="98177781"/>
<dbReference type="Proteomes" id="UP001628179">
    <property type="component" value="Unassembled WGS sequence"/>
</dbReference>
<sequence>MVFYRAKLSRLPFCKKHIMKPSPPSIHFSNGSSKHPAIGPEGYIIDDYDTVFCEFFCLAAASLANKMDEDLVDAGILWYEILMTGGRGTTDSIGEGPANPYRGDSVAILKRDVDDLVEKGMMSGRWRGCGYLMFLVRRADSDYVVDHLAASGYRFAEPHQVSHIIGSKMQSEPRNSSKSYRTWNVEVKKEGDAVTTFVDDLFSSCIDTPGRM</sequence>
<keyword evidence="2" id="KW-1185">Reference proteome</keyword>
<dbReference type="PANTHER" id="PTHR35152:SF1">
    <property type="entry name" value="DOMAIN SIGNALLING PROTEIN, PUTATIVE (AFU_ORTHOLOGUE AFUA_5G11310)-RELATED"/>
    <property type="match status" value="1"/>
</dbReference>